<dbReference type="OrthoDB" id="3266451at2759"/>
<dbReference type="AlphaFoldDB" id="A0A5N5Q8T6"/>
<evidence type="ECO:0000313" key="3">
    <source>
        <dbReference type="Proteomes" id="UP000383932"/>
    </source>
</evidence>
<dbReference type="Gene3D" id="1.20.1280.50">
    <property type="match status" value="1"/>
</dbReference>
<comment type="caution">
    <text evidence="2">The sequence shown here is derived from an EMBL/GenBank/DDBJ whole genome shotgun (WGS) entry which is preliminary data.</text>
</comment>
<reference evidence="2 3" key="1">
    <citation type="journal article" date="2019" name="Fungal Biol. Biotechnol.">
        <title>Draft genome sequence of fastidious pathogen Ceratobasidium theobromae, which causes vascular-streak dieback in Theobroma cacao.</title>
        <authorList>
            <person name="Ali S.S."/>
            <person name="Asman A."/>
            <person name="Shao J."/>
            <person name="Firmansyah A.P."/>
            <person name="Susilo A.W."/>
            <person name="Rosmana A."/>
            <person name="McMahon P."/>
            <person name="Junaid M."/>
            <person name="Guest D."/>
            <person name="Kheng T.Y."/>
            <person name="Meinhardt L.W."/>
            <person name="Bailey B.A."/>
        </authorList>
    </citation>
    <scope>NUCLEOTIDE SEQUENCE [LARGE SCALE GENOMIC DNA]</scope>
    <source>
        <strain evidence="2 3">CT2</strain>
    </source>
</reference>
<dbReference type="SUPFAM" id="SSF52047">
    <property type="entry name" value="RNI-like"/>
    <property type="match status" value="1"/>
</dbReference>
<keyword evidence="1" id="KW-0175">Coiled coil</keyword>
<keyword evidence="3" id="KW-1185">Reference proteome</keyword>
<name>A0A5N5Q8T6_9AGAM</name>
<protein>
    <submittedName>
        <fullName evidence="2">F-box-like domain containing protein</fullName>
    </submittedName>
</protein>
<sequence length="540" mass="61641">MLELDAASSLLNNALDRYLSICSTLTICLQEVAQDSIRVQDLLEQVKNQLELVDSYQENLRRARASLRLALNSAPTVAPINSFPPEIMLRIFNFVVSMKPGVIGPKGSRWTTANLPKNPDILSHVCSRWRQIALSSPALWSHIDLAHHHLLGQRLVIRAKEYAIRAHHSPLDIHIVDPYPGHHMRSYTDIDDLDFLPPATPIKSLEVVAYKGFRGPHFVSLEHCLKNCAPGQLEQLTIWDADSESHSRALLESNERPQQYGSKQLDISESHLEAIWAQINVLRLKRVYLPWTSKAYHNLVDLRLVSGAMSDFDVSEIQIVEILRSSPRLRILHAHLDIKDPLPKSSQVVPVSLDELEVLDVETMWWDKLAIFIRWIEPGAKPLQLSITSSPSRLVNRFLRNSNVTRLRLASPNEFSLSDLLTLVPELRELVLDGYRPYTPRSIACNYGHLPAVNLRLQDLYILRSQIERAELRELVERHSVQRVVIWDTKVGWDNRDYQMNSEAILELRKELSSCPVFTYHSNESSYPISGWDDLSALCC</sequence>
<gene>
    <name evidence="2" type="ORF">CTheo_8357</name>
</gene>
<dbReference type="Proteomes" id="UP000383932">
    <property type="component" value="Unassembled WGS sequence"/>
</dbReference>
<organism evidence="2 3">
    <name type="scientific">Ceratobasidium theobromae</name>
    <dbReference type="NCBI Taxonomy" id="1582974"/>
    <lineage>
        <taxon>Eukaryota</taxon>
        <taxon>Fungi</taxon>
        <taxon>Dikarya</taxon>
        <taxon>Basidiomycota</taxon>
        <taxon>Agaricomycotina</taxon>
        <taxon>Agaricomycetes</taxon>
        <taxon>Cantharellales</taxon>
        <taxon>Ceratobasidiaceae</taxon>
        <taxon>Ceratobasidium</taxon>
    </lineage>
</organism>
<accession>A0A5N5Q8T6</accession>
<evidence type="ECO:0000256" key="1">
    <source>
        <dbReference type="SAM" id="Coils"/>
    </source>
</evidence>
<feature type="coiled-coil region" evidence="1">
    <location>
        <begin position="39"/>
        <end position="73"/>
    </location>
</feature>
<dbReference type="EMBL" id="SSOP01000529">
    <property type="protein sequence ID" value="KAB5588200.1"/>
    <property type="molecule type" value="Genomic_DNA"/>
</dbReference>
<evidence type="ECO:0000313" key="2">
    <source>
        <dbReference type="EMBL" id="KAB5588200.1"/>
    </source>
</evidence>
<proteinExistence type="predicted"/>